<dbReference type="Gene3D" id="1.20.120.10">
    <property type="entry name" value="Cytochrome c/b562"/>
    <property type="match status" value="1"/>
</dbReference>
<evidence type="ECO:0000256" key="3">
    <source>
        <dbReference type="ARBA" id="ARBA00022723"/>
    </source>
</evidence>
<dbReference type="InterPro" id="IPR010980">
    <property type="entry name" value="Cyt_c/b562"/>
</dbReference>
<dbReference type="GO" id="GO:0005506">
    <property type="term" value="F:iron ion binding"/>
    <property type="evidence" value="ECO:0007669"/>
    <property type="project" value="InterPro"/>
</dbReference>
<organism evidence="9 10">
    <name type="scientific">Histidinibacterium lentulum</name>
    <dbReference type="NCBI Taxonomy" id="2480588"/>
    <lineage>
        <taxon>Bacteria</taxon>
        <taxon>Pseudomonadati</taxon>
        <taxon>Pseudomonadota</taxon>
        <taxon>Alphaproteobacteria</taxon>
        <taxon>Rhodobacterales</taxon>
        <taxon>Paracoccaceae</taxon>
        <taxon>Histidinibacterium</taxon>
    </lineage>
</organism>
<name>A0A3N2R9G8_9RHOB</name>
<keyword evidence="4" id="KW-0249">Electron transport</keyword>
<dbReference type="GO" id="GO:0042597">
    <property type="term" value="C:periplasmic space"/>
    <property type="evidence" value="ECO:0007669"/>
    <property type="project" value="InterPro"/>
</dbReference>
<dbReference type="InterPro" id="IPR002321">
    <property type="entry name" value="Cyt_c_II"/>
</dbReference>
<dbReference type="OrthoDB" id="7596534at2"/>
<evidence type="ECO:0000313" key="9">
    <source>
        <dbReference type="EMBL" id="ROU04053.1"/>
    </source>
</evidence>
<dbReference type="EMBL" id="RDRB01000001">
    <property type="protein sequence ID" value="ROU04053.1"/>
    <property type="molecule type" value="Genomic_DNA"/>
</dbReference>
<feature type="binding site" description="covalent" evidence="7">
    <location>
        <position position="145"/>
    </location>
    <ligand>
        <name>heme c</name>
        <dbReference type="ChEBI" id="CHEBI:61717"/>
    </ligand>
</feature>
<feature type="chain" id="PRO_5017934516" evidence="8">
    <location>
        <begin position="22"/>
        <end position="153"/>
    </location>
</feature>
<dbReference type="AlphaFoldDB" id="A0A3N2R9G8"/>
<feature type="binding site" description="axial binding residue" evidence="6">
    <location>
        <position position="146"/>
    </location>
    <ligand>
        <name>heme c</name>
        <dbReference type="ChEBI" id="CHEBI:61717"/>
    </ligand>
    <ligandPart>
        <name>Fe</name>
        <dbReference type="ChEBI" id="CHEBI:18248"/>
    </ligandPart>
</feature>
<dbReference type="GO" id="GO:0022900">
    <property type="term" value="P:electron transport chain"/>
    <property type="evidence" value="ECO:0007669"/>
    <property type="project" value="InterPro"/>
</dbReference>
<comment type="PTM">
    <text evidence="7">Binds 1 heme group per subunit.</text>
</comment>
<protein>
    <submittedName>
        <fullName evidence="9">Cytochrome c</fullName>
    </submittedName>
</protein>
<dbReference type="GO" id="GO:0009055">
    <property type="term" value="F:electron transfer activity"/>
    <property type="evidence" value="ECO:0007669"/>
    <property type="project" value="InterPro"/>
</dbReference>
<keyword evidence="2 7" id="KW-0349">Heme</keyword>
<feature type="binding site" description="covalent" evidence="7">
    <location>
        <position position="142"/>
    </location>
    <ligand>
        <name>heme c</name>
        <dbReference type="ChEBI" id="CHEBI:61717"/>
    </ligand>
</feature>
<evidence type="ECO:0000256" key="7">
    <source>
        <dbReference type="PIRSR" id="PIRSR000027-2"/>
    </source>
</evidence>
<feature type="signal peptide" evidence="8">
    <location>
        <begin position="1"/>
        <end position="21"/>
    </location>
</feature>
<dbReference type="PIRSF" id="PIRSF000027">
    <property type="entry name" value="Cytc_c_prime"/>
    <property type="match status" value="1"/>
</dbReference>
<keyword evidence="8" id="KW-0732">Signal</keyword>
<dbReference type="GO" id="GO:0020037">
    <property type="term" value="F:heme binding"/>
    <property type="evidence" value="ECO:0007669"/>
    <property type="project" value="InterPro"/>
</dbReference>
<dbReference type="SUPFAM" id="SSF47175">
    <property type="entry name" value="Cytochromes"/>
    <property type="match status" value="1"/>
</dbReference>
<evidence type="ECO:0000256" key="5">
    <source>
        <dbReference type="ARBA" id="ARBA00023004"/>
    </source>
</evidence>
<dbReference type="RefSeq" id="WP_123640461.1">
    <property type="nucleotide sequence ID" value="NZ_ML119081.1"/>
</dbReference>
<keyword evidence="5 6" id="KW-0408">Iron</keyword>
<keyword evidence="1" id="KW-0813">Transport</keyword>
<sequence length="153" mass="15667">MHRTVIVSAIALAATVSPALAQDRDPLAAAMSARQSHMQLYAHNLGILGGMARGDMEYDADMAAIAAADLVALASVSQQAYWPEGSSNADYEDSRALPAIWEDSAGFEEAKAALLAAATALAATAGTGPEGLAGMRDVGGACGACHETFQESR</sequence>
<dbReference type="PROSITE" id="PS51009">
    <property type="entry name" value="CYTCII"/>
    <property type="match status" value="1"/>
</dbReference>
<accession>A0A3N2R9G8</accession>
<proteinExistence type="predicted"/>
<dbReference type="Proteomes" id="UP000268016">
    <property type="component" value="Unassembled WGS sequence"/>
</dbReference>
<evidence type="ECO:0000256" key="8">
    <source>
        <dbReference type="SAM" id="SignalP"/>
    </source>
</evidence>
<dbReference type="InterPro" id="IPR012127">
    <property type="entry name" value="Cyt_c_prime"/>
</dbReference>
<evidence type="ECO:0000256" key="4">
    <source>
        <dbReference type="ARBA" id="ARBA00022982"/>
    </source>
</evidence>
<evidence type="ECO:0000313" key="10">
    <source>
        <dbReference type="Proteomes" id="UP000268016"/>
    </source>
</evidence>
<evidence type="ECO:0000256" key="1">
    <source>
        <dbReference type="ARBA" id="ARBA00022448"/>
    </source>
</evidence>
<keyword evidence="3 6" id="KW-0479">Metal-binding</keyword>
<gene>
    <name evidence="9" type="ORF">EAT49_01225</name>
</gene>
<evidence type="ECO:0000256" key="6">
    <source>
        <dbReference type="PIRSR" id="PIRSR000027-1"/>
    </source>
</evidence>
<keyword evidence="10" id="KW-1185">Reference proteome</keyword>
<evidence type="ECO:0000256" key="2">
    <source>
        <dbReference type="ARBA" id="ARBA00022617"/>
    </source>
</evidence>
<dbReference type="Pfam" id="PF01322">
    <property type="entry name" value="Cytochrom_C_2"/>
    <property type="match status" value="1"/>
</dbReference>
<reference evidence="9 10" key="1">
    <citation type="submission" date="2018-10" db="EMBL/GenBank/DDBJ databases">
        <title>Histidinibacterium lentulum gen. nov., sp. nov., a marine bacterium from the culture broth of Picochlorum sp. 122.</title>
        <authorList>
            <person name="Wang G."/>
        </authorList>
    </citation>
    <scope>NUCLEOTIDE SEQUENCE [LARGE SCALE GENOMIC DNA]</scope>
    <source>
        <strain evidence="9 10">B17</strain>
    </source>
</reference>
<comment type="caution">
    <text evidence="9">The sequence shown here is derived from an EMBL/GenBank/DDBJ whole genome shotgun (WGS) entry which is preliminary data.</text>
</comment>